<name>A0A381P3W4_9ZZZZ</name>
<sequence>MTPTNLYLFEDRRARRWAPFSLTRPAGELLFGCLTLRERAEHIFGMECQGHLSRHALVGFDEPDSAVAISLDDVPEDTTRIMISSRAVPDFQEVEVPTEPAWIMVNGIPAGWVLPPGTELPSELSLRDPSINPGYSKTLELKGEMIEHPWNLLARNPARIQTDIEMLWPQHSVPDGSILIGDGPVSLGLGAEVEPGIVFDTRQGPIRLAENTRVEGPARLTGPLFIGPKSVIHGGRVGTSSIGPVCRLHGEVSNSVFIGFSNKSHSGYIGHSLVGRWVNLGAFTTNSDLKNNYGPVRVWTPEGHFDTGQMKVGCFLGDHVKTGIGMTLNTGTVVGAGSNLFGNVMPPSKVPAFSWGSGDHLARYRLTEFLATAKQVMARRKIELTPGVIKILVKAWERTAERLAE</sequence>
<evidence type="ECO:0000313" key="3">
    <source>
        <dbReference type="EMBL" id="SUZ61550.1"/>
    </source>
</evidence>
<dbReference type="InterPro" id="IPR023917">
    <property type="entry name" value="Bifunctiontional_GlmU_bac-type"/>
</dbReference>
<dbReference type="InterPro" id="IPR011004">
    <property type="entry name" value="Trimer_LpxA-like_sf"/>
</dbReference>
<dbReference type="GO" id="GO:0016746">
    <property type="term" value="F:acyltransferase activity"/>
    <property type="evidence" value="ECO:0007669"/>
    <property type="project" value="UniProtKB-KW"/>
</dbReference>
<proteinExistence type="predicted"/>
<accession>A0A381P3W4</accession>
<evidence type="ECO:0000256" key="1">
    <source>
        <dbReference type="ARBA" id="ARBA00022679"/>
    </source>
</evidence>
<reference evidence="3" key="1">
    <citation type="submission" date="2018-05" db="EMBL/GenBank/DDBJ databases">
        <authorList>
            <person name="Lanie J.A."/>
            <person name="Ng W.-L."/>
            <person name="Kazmierczak K.M."/>
            <person name="Andrzejewski T.M."/>
            <person name="Davidsen T.M."/>
            <person name="Wayne K.J."/>
            <person name="Tettelin H."/>
            <person name="Glass J.I."/>
            <person name="Rusch D."/>
            <person name="Podicherti R."/>
            <person name="Tsui H.-C.T."/>
            <person name="Winkler M.E."/>
        </authorList>
    </citation>
    <scope>NUCLEOTIDE SEQUENCE</scope>
</reference>
<dbReference type="PANTHER" id="PTHR43584:SF9">
    <property type="entry name" value="TRANSFERASE HEXAPEPTIDE REPEAT CONTAINING PROTEIN"/>
    <property type="match status" value="1"/>
</dbReference>
<dbReference type="GO" id="GO:0016779">
    <property type="term" value="F:nucleotidyltransferase activity"/>
    <property type="evidence" value="ECO:0007669"/>
    <property type="project" value="UniProtKB-ARBA"/>
</dbReference>
<keyword evidence="2" id="KW-0012">Acyltransferase</keyword>
<keyword evidence="1" id="KW-0808">Transferase</keyword>
<dbReference type="Gene3D" id="2.160.10.10">
    <property type="entry name" value="Hexapeptide repeat proteins"/>
    <property type="match status" value="1"/>
</dbReference>
<dbReference type="InterPro" id="IPR050065">
    <property type="entry name" value="GlmU-like"/>
</dbReference>
<dbReference type="EMBL" id="UINC01000810">
    <property type="protein sequence ID" value="SUZ61550.1"/>
    <property type="molecule type" value="Genomic_DNA"/>
</dbReference>
<protein>
    <recommendedName>
        <fullName evidence="4">Glucose-1-phosphate thymidylyltransferase</fullName>
    </recommendedName>
</protein>
<dbReference type="Pfam" id="PF13562">
    <property type="entry name" value="NTP_transf_4"/>
    <property type="match status" value="1"/>
</dbReference>
<dbReference type="NCBIfam" id="TIGR03991">
    <property type="entry name" value="alt_bact_glmU"/>
    <property type="match status" value="1"/>
</dbReference>
<dbReference type="SUPFAM" id="SSF51161">
    <property type="entry name" value="Trimeric LpxA-like enzymes"/>
    <property type="match status" value="1"/>
</dbReference>
<evidence type="ECO:0000256" key="2">
    <source>
        <dbReference type="ARBA" id="ARBA00023315"/>
    </source>
</evidence>
<gene>
    <name evidence="3" type="ORF">METZ01_LOCUS14404</name>
</gene>
<evidence type="ECO:0008006" key="4">
    <source>
        <dbReference type="Google" id="ProtNLM"/>
    </source>
</evidence>
<organism evidence="3">
    <name type="scientific">marine metagenome</name>
    <dbReference type="NCBI Taxonomy" id="408172"/>
    <lineage>
        <taxon>unclassified sequences</taxon>
        <taxon>metagenomes</taxon>
        <taxon>ecological metagenomes</taxon>
    </lineage>
</organism>
<dbReference type="AlphaFoldDB" id="A0A381P3W4"/>
<dbReference type="PANTHER" id="PTHR43584">
    <property type="entry name" value="NUCLEOTIDYL TRANSFERASE"/>
    <property type="match status" value="1"/>
</dbReference>